<keyword evidence="1" id="KW-1133">Transmembrane helix</keyword>
<feature type="transmembrane region" description="Helical" evidence="1">
    <location>
        <begin position="71"/>
        <end position="89"/>
    </location>
</feature>
<dbReference type="RefSeq" id="WP_110838901.1">
    <property type="nucleotide sequence ID" value="NZ_QJVJ01000002.1"/>
</dbReference>
<dbReference type="OrthoDB" id="9981864at2"/>
<accession>A0A2V5K9X8</accession>
<comment type="caution">
    <text evidence="2">The sequence shown here is derived from an EMBL/GenBank/DDBJ whole genome shotgun (WGS) entry which is preliminary data.</text>
</comment>
<evidence type="ECO:0000256" key="1">
    <source>
        <dbReference type="SAM" id="Phobius"/>
    </source>
</evidence>
<keyword evidence="1" id="KW-0472">Membrane</keyword>
<proteinExistence type="predicted"/>
<keyword evidence="3" id="KW-1185">Reference proteome</keyword>
<dbReference type="Proteomes" id="UP000247476">
    <property type="component" value="Unassembled WGS sequence"/>
</dbReference>
<feature type="transmembrane region" description="Helical" evidence="1">
    <location>
        <begin position="37"/>
        <end position="59"/>
    </location>
</feature>
<name>A0A2V5K9X8_9BACL</name>
<evidence type="ECO:0000313" key="3">
    <source>
        <dbReference type="Proteomes" id="UP000247476"/>
    </source>
</evidence>
<gene>
    <name evidence="2" type="ORF">DLM86_05185</name>
</gene>
<organism evidence="2 3">
    <name type="scientific">Paenibacillus flagellatus</name>
    <dbReference type="NCBI Taxonomy" id="2211139"/>
    <lineage>
        <taxon>Bacteria</taxon>
        <taxon>Bacillati</taxon>
        <taxon>Bacillota</taxon>
        <taxon>Bacilli</taxon>
        <taxon>Bacillales</taxon>
        <taxon>Paenibacillaceae</taxon>
        <taxon>Paenibacillus</taxon>
    </lineage>
</organism>
<protein>
    <submittedName>
        <fullName evidence="2">Uncharacterized protein</fullName>
    </submittedName>
</protein>
<dbReference type="AlphaFoldDB" id="A0A2V5K9X8"/>
<sequence>MSVRAYKAVWLSFGLLFLIEVVGMVRAISLLRDEYNGVMSAGGLLGLASIGAIFSFHIARRTANRVKPAVIGLYAVLLLVVPASAWAFFPAYSHEEAKRLVRQEIEDSAAIDESETGNVTMKTGNPFVRAGYKIVVNGEDGRAAYIVNPASGKVSLVRDEG</sequence>
<reference evidence="2 3" key="1">
    <citation type="submission" date="2018-05" db="EMBL/GenBank/DDBJ databases">
        <title>Paenibacillus flagellatus sp. nov., isolated from selenium mineral soil.</title>
        <authorList>
            <person name="Dai X."/>
        </authorList>
    </citation>
    <scope>NUCLEOTIDE SEQUENCE [LARGE SCALE GENOMIC DNA]</scope>
    <source>
        <strain evidence="2 3">DXL2</strain>
    </source>
</reference>
<keyword evidence="1" id="KW-0812">Transmembrane</keyword>
<evidence type="ECO:0000313" key="2">
    <source>
        <dbReference type="EMBL" id="PYI56375.1"/>
    </source>
</evidence>
<dbReference type="EMBL" id="QJVJ01000002">
    <property type="protein sequence ID" value="PYI56375.1"/>
    <property type="molecule type" value="Genomic_DNA"/>
</dbReference>